<dbReference type="AlphaFoldDB" id="M2RS89"/>
<keyword evidence="2" id="KW-1185">Reference proteome</keyword>
<dbReference type="HOGENOM" id="CLU_2263428_0_0_1"/>
<gene>
    <name evidence="1" type="ORF">CERSUDRAFT_109906</name>
</gene>
<dbReference type="EMBL" id="KB445791">
    <property type="protein sequence ID" value="EMD41312.1"/>
    <property type="molecule type" value="Genomic_DNA"/>
</dbReference>
<evidence type="ECO:0000313" key="1">
    <source>
        <dbReference type="EMBL" id="EMD41312.1"/>
    </source>
</evidence>
<protein>
    <submittedName>
        <fullName evidence="1">Uncharacterized protein</fullName>
    </submittedName>
</protein>
<sequence length="103" mass="11793">MVLEARSYLPQHHLTLWSSRSWPPFRTAAWRFSSTIALPACEGSTCALLLHQLMGAGADPTAWDYRRTKLGIRLERSRVAYRVCAFYCDIGQVQTRLAIFDFL</sequence>
<reference evidence="1 2" key="1">
    <citation type="journal article" date="2012" name="Proc. Natl. Acad. Sci. U.S.A.">
        <title>Comparative genomics of Ceriporiopsis subvermispora and Phanerochaete chrysosporium provide insight into selective ligninolysis.</title>
        <authorList>
            <person name="Fernandez-Fueyo E."/>
            <person name="Ruiz-Duenas F.J."/>
            <person name="Ferreira P."/>
            <person name="Floudas D."/>
            <person name="Hibbett D.S."/>
            <person name="Canessa P."/>
            <person name="Larrondo L.F."/>
            <person name="James T.Y."/>
            <person name="Seelenfreund D."/>
            <person name="Lobos S."/>
            <person name="Polanco R."/>
            <person name="Tello M."/>
            <person name="Honda Y."/>
            <person name="Watanabe T."/>
            <person name="Watanabe T."/>
            <person name="Ryu J.S."/>
            <person name="Kubicek C.P."/>
            <person name="Schmoll M."/>
            <person name="Gaskell J."/>
            <person name="Hammel K.E."/>
            <person name="St John F.J."/>
            <person name="Vanden Wymelenberg A."/>
            <person name="Sabat G."/>
            <person name="Splinter BonDurant S."/>
            <person name="Syed K."/>
            <person name="Yadav J.S."/>
            <person name="Doddapaneni H."/>
            <person name="Subramanian V."/>
            <person name="Lavin J.L."/>
            <person name="Oguiza J.A."/>
            <person name="Perez G."/>
            <person name="Pisabarro A.G."/>
            <person name="Ramirez L."/>
            <person name="Santoyo F."/>
            <person name="Master E."/>
            <person name="Coutinho P.M."/>
            <person name="Henrissat B."/>
            <person name="Lombard V."/>
            <person name="Magnuson J.K."/>
            <person name="Kuees U."/>
            <person name="Hori C."/>
            <person name="Igarashi K."/>
            <person name="Samejima M."/>
            <person name="Held B.W."/>
            <person name="Barry K.W."/>
            <person name="LaButti K.M."/>
            <person name="Lapidus A."/>
            <person name="Lindquist E.A."/>
            <person name="Lucas S.M."/>
            <person name="Riley R."/>
            <person name="Salamov A.A."/>
            <person name="Hoffmeister D."/>
            <person name="Schwenk D."/>
            <person name="Hadar Y."/>
            <person name="Yarden O."/>
            <person name="de Vries R.P."/>
            <person name="Wiebenga A."/>
            <person name="Stenlid J."/>
            <person name="Eastwood D."/>
            <person name="Grigoriev I.V."/>
            <person name="Berka R.M."/>
            <person name="Blanchette R.A."/>
            <person name="Kersten P."/>
            <person name="Martinez A.T."/>
            <person name="Vicuna R."/>
            <person name="Cullen D."/>
        </authorList>
    </citation>
    <scope>NUCLEOTIDE SEQUENCE [LARGE SCALE GENOMIC DNA]</scope>
    <source>
        <strain evidence="1 2">B</strain>
    </source>
</reference>
<proteinExistence type="predicted"/>
<organism evidence="1 2">
    <name type="scientific">Ceriporiopsis subvermispora (strain B)</name>
    <name type="common">White-rot fungus</name>
    <name type="synonym">Gelatoporia subvermispora</name>
    <dbReference type="NCBI Taxonomy" id="914234"/>
    <lineage>
        <taxon>Eukaryota</taxon>
        <taxon>Fungi</taxon>
        <taxon>Dikarya</taxon>
        <taxon>Basidiomycota</taxon>
        <taxon>Agaricomycotina</taxon>
        <taxon>Agaricomycetes</taxon>
        <taxon>Polyporales</taxon>
        <taxon>Gelatoporiaceae</taxon>
        <taxon>Gelatoporia</taxon>
    </lineage>
</organism>
<name>M2RS89_CERS8</name>
<accession>M2RS89</accession>
<dbReference type="Proteomes" id="UP000016930">
    <property type="component" value="Unassembled WGS sequence"/>
</dbReference>
<evidence type="ECO:0000313" key="2">
    <source>
        <dbReference type="Proteomes" id="UP000016930"/>
    </source>
</evidence>